<evidence type="ECO:0000313" key="2">
    <source>
        <dbReference type="Proteomes" id="UP000233837"/>
    </source>
</evidence>
<sequence>MSKHENKIDCTLLELRTRANDLAAQYWQNVLSNGRSWFLTILQYVVSQPSSITVHPVEVSIRHK</sequence>
<evidence type="ECO:0000313" key="1">
    <source>
        <dbReference type="EMBL" id="PKU59617.1"/>
    </source>
</evidence>
<dbReference type="Proteomes" id="UP000233837">
    <property type="component" value="Unassembled WGS sequence"/>
</dbReference>
<dbReference type="AlphaFoldDB" id="A0A2I0V892"/>
<reference evidence="1 2" key="2">
    <citation type="journal article" date="2017" name="Nature">
        <title>The Apostasia genome and the evolution of orchids.</title>
        <authorList>
            <person name="Zhang G.Q."/>
            <person name="Liu K.W."/>
            <person name="Li Z."/>
            <person name="Lohaus R."/>
            <person name="Hsiao Y.Y."/>
            <person name="Niu S.C."/>
            <person name="Wang J.Y."/>
            <person name="Lin Y.C."/>
            <person name="Xu Q."/>
            <person name="Chen L.J."/>
            <person name="Yoshida K."/>
            <person name="Fujiwara S."/>
            <person name="Wang Z.W."/>
            <person name="Zhang Y.Q."/>
            <person name="Mitsuda N."/>
            <person name="Wang M."/>
            <person name="Liu G.H."/>
            <person name="Pecoraro L."/>
            <person name="Huang H.X."/>
            <person name="Xiao X.J."/>
            <person name="Lin M."/>
            <person name="Wu X.Y."/>
            <person name="Wu W.L."/>
            <person name="Chen Y.Y."/>
            <person name="Chang S.B."/>
            <person name="Sakamoto S."/>
            <person name="Ohme-Takagi M."/>
            <person name="Yagi M."/>
            <person name="Zeng S.J."/>
            <person name="Shen C.Y."/>
            <person name="Yeh C.M."/>
            <person name="Luo Y.B."/>
            <person name="Tsai W.C."/>
            <person name="Van de Peer Y."/>
            <person name="Liu Z.J."/>
        </authorList>
    </citation>
    <scope>NUCLEOTIDE SEQUENCE [LARGE SCALE GENOMIC DNA]</scope>
    <source>
        <tissue evidence="1">The whole plant</tissue>
    </source>
</reference>
<reference evidence="1 2" key="1">
    <citation type="journal article" date="2016" name="Sci. Rep.">
        <title>The Dendrobium catenatum Lindl. genome sequence provides insights into polysaccharide synthase, floral development and adaptive evolution.</title>
        <authorList>
            <person name="Zhang G.Q."/>
            <person name="Xu Q."/>
            <person name="Bian C."/>
            <person name="Tsai W.C."/>
            <person name="Yeh C.M."/>
            <person name="Liu K.W."/>
            <person name="Yoshida K."/>
            <person name="Zhang L.S."/>
            <person name="Chang S.B."/>
            <person name="Chen F."/>
            <person name="Shi Y."/>
            <person name="Su Y.Y."/>
            <person name="Zhang Y.Q."/>
            <person name="Chen L.J."/>
            <person name="Yin Y."/>
            <person name="Lin M."/>
            <person name="Huang H."/>
            <person name="Deng H."/>
            <person name="Wang Z.W."/>
            <person name="Zhu S.L."/>
            <person name="Zhao X."/>
            <person name="Deng C."/>
            <person name="Niu S.C."/>
            <person name="Huang J."/>
            <person name="Wang M."/>
            <person name="Liu G.H."/>
            <person name="Yang H.J."/>
            <person name="Xiao X.J."/>
            <person name="Hsiao Y.Y."/>
            <person name="Wu W.L."/>
            <person name="Chen Y.Y."/>
            <person name="Mitsuda N."/>
            <person name="Ohme-Takagi M."/>
            <person name="Luo Y.B."/>
            <person name="Van de Peer Y."/>
            <person name="Liu Z.J."/>
        </authorList>
    </citation>
    <scope>NUCLEOTIDE SEQUENCE [LARGE SCALE GENOMIC DNA]</scope>
    <source>
        <tissue evidence="1">The whole plant</tissue>
    </source>
</reference>
<keyword evidence="2" id="KW-1185">Reference proteome</keyword>
<dbReference type="EMBL" id="KZ505415">
    <property type="protein sequence ID" value="PKU59617.1"/>
    <property type="molecule type" value="Genomic_DNA"/>
</dbReference>
<accession>A0A2I0V892</accession>
<protein>
    <submittedName>
        <fullName evidence="1">HVA22-like protein i</fullName>
    </submittedName>
</protein>
<name>A0A2I0V892_9ASPA</name>
<gene>
    <name evidence="1" type="primary">HVA22I</name>
    <name evidence="1" type="ORF">MA16_Dca028890</name>
</gene>
<proteinExistence type="predicted"/>
<organism evidence="1 2">
    <name type="scientific">Dendrobium catenatum</name>
    <dbReference type="NCBI Taxonomy" id="906689"/>
    <lineage>
        <taxon>Eukaryota</taxon>
        <taxon>Viridiplantae</taxon>
        <taxon>Streptophyta</taxon>
        <taxon>Embryophyta</taxon>
        <taxon>Tracheophyta</taxon>
        <taxon>Spermatophyta</taxon>
        <taxon>Magnoliopsida</taxon>
        <taxon>Liliopsida</taxon>
        <taxon>Asparagales</taxon>
        <taxon>Orchidaceae</taxon>
        <taxon>Epidendroideae</taxon>
        <taxon>Malaxideae</taxon>
        <taxon>Dendrobiinae</taxon>
        <taxon>Dendrobium</taxon>
    </lineage>
</organism>